<dbReference type="Proteomes" id="UP000535543">
    <property type="component" value="Unassembled WGS sequence"/>
</dbReference>
<organism evidence="2 3">
    <name type="scientific">Antrihabitans stalactiti</name>
    <dbReference type="NCBI Taxonomy" id="2584121"/>
    <lineage>
        <taxon>Bacteria</taxon>
        <taxon>Bacillati</taxon>
        <taxon>Actinomycetota</taxon>
        <taxon>Actinomycetes</taxon>
        <taxon>Mycobacteriales</taxon>
        <taxon>Nocardiaceae</taxon>
        <taxon>Antrihabitans</taxon>
    </lineage>
</organism>
<dbReference type="Pfam" id="PF00156">
    <property type="entry name" value="Pribosyltran"/>
    <property type="match status" value="1"/>
</dbReference>
<reference evidence="2 3" key="1">
    <citation type="submission" date="2019-05" db="EMBL/GenBank/DDBJ databases">
        <authorList>
            <person name="Lee S.D."/>
        </authorList>
    </citation>
    <scope>NUCLEOTIDE SEQUENCE [LARGE SCALE GENOMIC DNA]</scope>
    <source>
        <strain evidence="2 3">YC2-7</strain>
    </source>
</reference>
<dbReference type="AlphaFoldDB" id="A0A848KLA0"/>
<dbReference type="CDD" id="cd06223">
    <property type="entry name" value="PRTases_typeI"/>
    <property type="match status" value="1"/>
</dbReference>
<evidence type="ECO:0000259" key="1">
    <source>
        <dbReference type="Pfam" id="PF00156"/>
    </source>
</evidence>
<protein>
    <submittedName>
        <fullName evidence="2">Phosphoribosyltransferase</fullName>
    </submittedName>
</protein>
<keyword evidence="2" id="KW-0328">Glycosyltransferase</keyword>
<reference evidence="2 3" key="2">
    <citation type="submission" date="2020-06" db="EMBL/GenBank/DDBJ databases">
        <title>Antribacter stalactiti gen. nov., sp. nov., a new member of the family Nacardiaceae isolated from a cave.</title>
        <authorList>
            <person name="Kim I.S."/>
        </authorList>
    </citation>
    <scope>NUCLEOTIDE SEQUENCE [LARGE SCALE GENOMIC DNA]</scope>
    <source>
        <strain evidence="2 3">YC2-7</strain>
    </source>
</reference>
<proteinExistence type="predicted"/>
<dbReference type="Gene3D" id="3.40.50.2020">
    <property type="match status" value="1"/>
</dbReference>
<dbReference type="RefSeq" id="WP_169590882.1">
    <property type="nucleotide sequence ID" value="NZ_VCQU01000008.1"/>
</dbReference>
<keyword evidence="2" id="KW-0808">Transferase</keyword>
<dbReference type="InterPro" id="IPR029057">
    <property type="entry name" value="PRTase-like"/>
</dbReference>
<keyword evidence="3" id="KW-1185">Reference proteome</keyword>
<gene>
    <name evidence="2" type="ORF">FGL95_22255</name>
</gene>
<evidence type="ECO:0000313" key="2">
    <source>
        <dbReference type="EMBL" id="NMN97764.1"/>
    </source>
</evidence>
<dbReference type="GO" id="GO:0016757">
    <property type="term" value="F:glycosyltransferase activity"/>
    <property type="evidence" value="ECO:0007669"/>
    <property type="project" value="UniProtKB-KW"/>
</dbReference>
<accession>A0A848KLA0</accession>
<name>A0A848KLA0_9NOCA</name>
<sequence length="218" mass="23223">MKYADRAEAGRALAKSLTYLHGTYPLVLGLPRGGVPVAYAVAEDIPGELDIILVRKLGVPWQPELAMGAITEGGIRVINDDVVRHSNISETAFALTQAHEQAELERRGRVLRGTRRRIPLADRVVVIVDDGMATGATALAACQLARKEGARWIVVAAPVSAPEAVGRVGAVADEVVCPCTPHDLGGVGGAYRDFHQLDDSEVTVLLAANPYTQTDERA</sequence>
<feature type="domain" description="Phosphoribosyltransferase" evidence="1">
    <location>
        <begin position="9"/>
        <end position="177"/>
    </location>
</feature>
<dbReference type="SUPFAM" id="SSF53271">
    <property type="entry name" value="PRTase-like"/>
    <property type="match status" value="1"/>
</dbReference>
<comment type="caution">
    <text evidence="2">The sequence shown here is derived from an EMBL/GenBank/DDBJ whole genome shotgun (WGS) entry which is preliminary data.</text>
</comment>
<dbReference type="Gene3D" id="3.30.1310.20">
    <property type="entry name" value="PRTase-like"/>
    <property type="match status" value="1"/>
</dbReference>
<dbReference type="InterPro" id="IPR000836">
    <property type="entry name" value="PRTase_dom"/>
</dbReference>
<evidence type="ECO:0000313" key="3">
    <source>
        <dbReference type="Proteomes" id="UP000535543"/>
    </source>
</evidence>
<dbReference type="EMBL" id="VCQU01000008">
    <property type="protein sequence ID" value="NMN97764.1"/>
    <property type="molecule type" value="Genomic_DNA"/>
</dbReference>